<dbReference type="Gene3D" id="2.20.230.10">
    <property type="entry name" value="Resuscitation-promoting factor rpfb"/>
    <property type="match status" value="1"/>
</dbReference>
<keyword evidence="3" id="KW-0812">Transmembrane</keyword>
<feature type="transmembrane region" description="Helical" evidence="3">
    <location>
        <begin position="20"/>
        <end position="38"/>
    </location>
</feature>
<dbReference type="EMBL" id="SRYR01000010">
    <property type="protein sequence ID" value="TGY41012.1"/>
    <property type="molecule type" value="Genomic_DNA"/>
</dbReference>
<evidence type="ECO:0000256" key="3">
    <source>
        <dbReference type="SAM" id="Phobius"/>
    </source>
</evidence>
<dbReference type="PANTHER" id="PTHR35788:SF1">
    <property type="entry name" value="EXPORTED PROTEIN"/>
    <property type="match status" value="1"/>
</dbReference>
<dbReference type="Pfam" id="PF12229">
    <property type="entry name" value="PG_binding_4"/>
    <property type="match status" value="1"/>
</dbReference>
<feature type="region of interest" description="Disordered" evidence="2">
    <location>
        <begin position="456"/>
        <end position="500"/>
    </location>
</feature>
<reference evidence="5 6" key="1">
    <citation type="submission" date="2019-04" db="EMBL/GenBank/DDBJ databases">
        <title>Microbes associate with the intestines of laboratory mice.</title>
        <authorList>
            <person name="Navarre W."/>
            <person name="Wong E."/>
            <person name="Huang K."/>
            <person name="Tropini C."/>
            <person name="Ng K."/>
            <person name="Yu B."/>
        </authorList>
    </citation>
    <scope>NUCLEOTIDE SEQUENCE [LARGE SCALE GENOMIC DNA]</scope>
    <source>
        <strain evidence="5 6">NM50_B9-20</strain>
    </source>
</reference>
<dbReference type="AlphaFoldDB" id="A0A4S2DHJ3"/>
<dbReference type="OrthoDB" id="9797191at2"/>
<dbReference type="Pfam" id="PF07501">
    <property type="entry name" value="G5"/>
    <property type="match status" value="1"/>
</dbReference>
<evidence type="ECO:0000256" key="2">
    <source>
        <dbReference type="SAM" id="MobiDB-lite"/>
    </source>
</evidence>
<organism evidence="5 6">
    <name type="scientific">Clostridium sartagoforme</name>
    <dbReference type="NCBI Taxonomy" id="84031"/>
    <lineage>
        <taxon>Bacteria</taxon>
        <taxon>Bacillati</taxon>
        <taxon>Bacillota</taxon>
        <taxon>Clostridia</taxon>
        <taxon>Eubacteriales</taxon>
        <taxon>Clostridiaceae</taxon>
        <taxon>Clostridium</taxon>
    </lineage>
</organism>
<dbReference type="InterPro" id="IPR022029">
    <property type="entry name" value="YoaR-like_PG-bd"/>
</dbReference>
<evidence type="ECO:0000313" key="5">
    <source>
        <dbReference type="EMBL" id="TGY41012.1"/>
    </source>
</evidence>
<gene>
    <name evidence="5" type="ORF">E5347_14210</name>
</gene>
<dbReference type="SMART" id="SM01208">
    <property type="entry name" value="G5"/>
    <property type="match status" value="1"/>
</dbReference>
<accession>A0A4S2DHJ3</accession>
<protein>
    <submittedName>
        <fullName evidence="5">Vancomycin resistance protein</fullName>
    </submittedName>
</protein>
<keyword evidence="6" id="KW-1185">Reference proteome</keyword>
<feature type="compositionally biased region" description="Basic and acidic residues" evidence="2">
    <location>
        <begin position="463"/>
        <end position="500"/>
    </location>
</feature>
<evidence type="ECO:0000259" key="4">
    <source>
        <dbReference type="PROSITE" id="PS51109"/>
    </source>
</evidence>
<dbReference type="InterPro" id="IPR011098">
    <property type="entry name" value="G5_dom"/>
</dbReference>
<name>A0A4S2DHJ3_9CLOT</name>
<dbReference type="InterPro" id="IPR007391">
    <property type="entry name" value="Vancomycin_resist_VanW"/>
</dbReference>
<sequence>MIGDKKGVGPLKKINKNTLILAGVIVLILVIGIISYVFSVNKKVASWQDKIYPGVSVYGIDLGGLNEEEAAKVLKEKLPSMILDKKLVVKVEDKTLELTYEELNPSYNPEEVAKEAMAVGKDESNFTKNSYIKGKKTTNVDSKLSYDEEALAAFENKVIDEVGVKPINASIEINSGNISITDEVSGKSINKEELHNTLVDNINSDPGNEAVLTFELVVEEAKIKAEDLTRINGKISTYSTSYVNTGDGRVKNMEIAADIVNGTILMPGDEFSYNGLIGDTTPEKGYEKANTYVGNEIVPDYGGGICQISTTLYRAVMNANIRSTERMNHSLTVSYSEPGLDATVANPYIDYKFVNTYDFPIYIQGSVSGGIANFTLYGDAEAMGNKTYELVNEIHEKYNPEIKYEDDPTMEEGTEKVVSHGMPGYKASSYQVTYENGVEVDREFIATDVYMTTDTIVKRGTKKKEEPKKEEPKKEDSKKEDPKKEDTTNNKTESDKKPNN</sequence>
<evidence type="ECO:0000313" key="6">
    <source>
        <dbReference type="Proteomes" id="UP000306888"/>
    </source>
</evidence>
<proteinExistence type="predicted"/>
<dbReference type="PANTHER" id="PTHR35788">
    <property type="entry name" value="EXPORTED PROTEIN-RELATED"/>
    <property type="match status" value="1"/>
</dbReference>
<dbReference type="PROSITE" id="PS51109">
    <property type="entry name" value="G5"/>
    <property type="match status" value="1"/>
</dbReference>
<feature type="domain" description="G5" evidence="4">
    <location>
        <begin position="384"/>
        <end position="463"/>
    </location>
</feature>
<dbReference type="Pfam" id="PF04294">
    <property type="entry name" value="VanW"/>
    <property type="match status" value="1"/>
</dbReference>
<dbReference type="InterPro" id="IPR052913">
    <property type="entry name" value="Glycopeptide_resist_protein"/>
</dbReference>
<dbReference type="Proteomes" id="UP000306888">
    <property type="component" value="Unassembled WGS sequence"/>
</dbReference>
<evidence type="ECO:0000256" key="1">
    <source>
        <dbReference type="ARBA" id="ARBA00022729"/>
    </source>
</evidence>
<keyword evidence="3" id="KW-1133">Transmembrane helix</keyword>
<comment type="caution">
    <text evidence="5">The sequence shown here is derived from an EMBL/GenBank/DDBJ whole genome shotgun (WGS) entry which is preliminary data.</text>
</comment>
<keyword evidence="3" id="KW-0472">Membrane</keyword>
<keyword evidence="1" id="KW-0732">Signal</keyword>